<dbReference type="EMBL" id="JAFIMR010000023">
    <property type="protein sequence ID" value="KAI1864673.1"/>
    <property type="molecule type" value="Genomic_DNA"/>
</dbReference>
<proteinExistence type="predicted"/>
<dbReference type="GO" id="GO:0000785">
    <property type="term" value="C:chromatin"/>
    <property type="evidence" value="ECO:0007669"/>
    <property type="project" value="TreeGrafter"/>
</dbReference>
<dbReference type="GO" id="GO:0046872">
    <property type="term" value="F:metal ion binding"/>
    <property type="evidence" value="ECO:0007669"/>
    <property type="project" value="UniProtKB-KW"/>
</dbReference>
<sequence length="583" mass="64386">MAEETPQRPLIPSDWSVTQETQESQATKNRQASELRTSIAEVVDVLTHEFPADFKRGYLKVRVVDPPAIRLDAAIAAPEASQIQGFRYKKSSEGILEVSQSNGRWPWKGVLGSIQNQAPAAPVDRREYFQKLVEDPPKGRLAYYAGPCLADDYSFTVNAGKLQSILSAEGVTTPYWYLSGTTGTPAPLHFEDFGYLSISYVVAGAAKIWLVIPPDQRQKLEAALALDRRLSFECSQDIRHEGVLVSPSYLESHGIDYSIEVCEMGYALITMPFAYHQVANLGPNLAEAVNFKLDSLPSVPSDYIHCKSGKRCGKHPVNRACFIDALPSDSKKRTSEALGLSEEYPSTESGHSQERPRKKSTTTMARDAELIRLLDCTESHQKFVSLVVAWRTQQSFYRGIMDQTNEAVGGAESFLELFRRNEKVRGQSQLDTLLLRYSQISLARALDALDPVGQPQALHNTIESVVIGLDETGRRRFHEDAKCGRNLLELCGKIGGDRGNRDGLLCFLPTTLAAVHQLTEDAAELRSATSEANQHTINVLCEAGHAFWKLVTGSVDVRFAWEVAPVAASGNWSLESIKPASTN</sequence>
<dbReference type="GO" id="GO:0006355">
    <property type="term" value="P:regulation of DNA-templated transcription"/>
    <property type="evidence" value="ECO:0007669"/>
    <property type="project" value="TreeGrafter"/>
</dbReference>
<protein>
    <recommendedName>
        <fullName evidence="4">JmjC domain-containing protein</fullName>
    </recommendedName>
</protein>
<name>A0A9Q0AK52_9PEZI</name>
<dbReference type="GO" id="GO:0034647">
    <property type="term" value="F:histone H3K4me/H3K4me2/H3K4me3 demethylase activity"/>
    <property type="evidence" value="ECO:0007669"/>
    <property type="project" value="TreeGrafter"/>
</dbReference>
<organism evidence="5 6">
    <name type="scientific">Neoarthrinium moseri</name>
    <dbReference type="NCBI Taxonomy" id="1658444"/>
    <lineage>
        <taxon>Eukaryota</taxon>
        <taxon>Fungi</taxon>
        <taxon>Dikarya</taxon>
        <taxon>Ascomycota</taxon>
        <taxon>Pezizomycotina</taxon>
        <taxon>Sordariomycetes</taxon>
        <taxon>Xylariomycetidae</taxon>
        <taxon>Amphisphaeriales</taxon>
        <taxon>Apiosporaceae</taxon>
        <taxon>Neoarthrinium</taxon>
    </lineage>
</organism>
<keyword evidence="1" id="KW-0479">Metal-binding</keyword>
<keyword evidence="6" id="KW-1185">Reference proteome</keyword>
<dbReference type="OrthoDB" id="4808463at2759"/>
<dbReference type="Gene3D" id="2.60.120.650">
    <property type="entry name" value="Cupin"/>
    <property type="match status" value="1"/>
</dbReference>
<evidence type="ECO:0000259" key="4">
    <source>
        <dbReference type="PROSITE" id="PS51184"/>
    </source>
</evidence>
<feature type="compositionally biased region" description="Polar residues" evidence="3">
    <location>
        <begin position="15"/>
        <end position="32"/>
    </location>
</feature>
<evidence type="ECO:0000256" key="1">
    <source>
        <dbReference type="ARBA" id="ARBA00022723"/>
    </source>
</evidence>
<dbReference type="GO" id="GO:0005634">
    <property type="term" value="C:nucleus"/>
    <property type="evidence" value="ECO:0007669"/>
    <property type="project" value="TreeGrafter"/>
</dbReference>
<keyword evidence="2" id="KW-0408">Iron</keyword>
<dbReference type="Pfam" id="PF02373">
    <property type="entry name" value="JmjC"/>
    <property type="match status" value="1"/>
</dbReference>
<dbReference type="Proteomes" id="UP000829685">
    <property type="component" value="Unassembled WGS sequence"/>
</dbReference>
<dbReference type="PANTHER" id="PTHR10694:SF33">
    <property type="entry name" value="LYSINE-SPECIFIC DEMETHYLASE 5"/>
    <property type="match status" value="1"/>
</dbReference>
<dbReference type="InterPro" id="IPR003347">
    <property type="entry name" value="JmjC_dom"/>
</dbReference>
<feature type="region of interest" description="Disordered" evidence="3">
    <location>
        <begin position="1"/>
        <end position="32"/>
    </location>
</feature>
<reference evidence="5" key="1">
    <citation type="submission" date="2021-03" db="EMBL/GenBank/DDBJ databases">
        <title>Revisited historic fungal species revealed as producer of novel bioactive compounds through whole genome sequencing and comparative genomics.</title>
        <authorList>
            <person name="Vignolle G.A."/>
            <person name="Hochenegger N."/>
            <person name="Mach R.L."/>
            <person name="Mach-Aigner A.R."/>
            <person name="Javad Rahimi M."/>
            <person name="Salim K.A."/>
            <person name="Chan C.M."/>
            <person name="Lim L.B.L."/>
            <person name="Cai F."/>
            <person name="Druzhinina I.S."/>
            <person name="U'Ren J.M."/>
            <person name="Derntl C."/>
        </authorList>
    </citation>
    <scope>NUCLEOTIDE SEQUENCE</scope>
    <source>
        <strain evidence="5">TUCIM 5799</strain>
    </source>
</reference>
<dbReference type="PROSITE" id="PS51184">
    <property type="entry name" value="JMJC"/>
    <property type="match status" value="1"/>
</dbReference>
<gene>
    <name evidence="5" type="ORF">JX265_008397</name>
</gene>
<feature type="region of interest" description="Disordered" evidence="3">
    <location>
        <begin position="333"/>
        <end position="363"/>
    </location>
</feature>
<evidence type="ECO:0000313" key="6">
    <source>
        <dbReference type="Proteomes" id="UP000829685"/>
    </source>
</evidence>
<dbReference type="PANTHER" id="PTHR10694">
    <property type="entry name" value="LYSINE-SPECIFIC DEMETHYLASE"/>
    <property type="match status" value="1"/>
</dbReference>
<dbReference type="SMART" id="SM00558">
    <property type="entry name" value="JmjC"/>
    <property type="match status" value="1"/>
</dbReference>
<evidence type="ECO:0000256" key="2">
    <source>
        <dbReference type="ARBA" id="ARBA00023004"/>
    </source>
</evidence>
<dbReference type="AlphaFoldDB" id="A0A9Q0AK52"/>
<accession>A0A9Q0AK52</accession>
<comment type="caution">
    <text evidence="5">The sequence shown here is derived from an EMBL/GenBank/DDBJ whole genome shotgun (WGS) entry which is preliminary data.</text>
</comment>
<evidence type="ECO:0000313" key="5">
    <source>
        <dbReference type="EMBL" id="KAI1864673.1"/>
    </source>
</evidence>
<dbReference type="SUPFAM" id="SSF51197">
    <property type="entry name" value="Clavaminate synthase-like"/>
    <property type="match status" value="1"/>
</dbReference>
<feature type="domain" description="JmjC" evidence="4">
    <location>
        <begin position="107"/>
        <end position="308"/>
    </location>
</feature>
<evidence type="ECO:0000256" key="3">
    <source>
        <dbReference type="SAM" id="MobiDB-lite"/>
    </source>
</evidence>